<dbReference type="PROSITE" id="PS50885">
    <property type="entry name" value="HAMP"/>
    <property type="match status" value="1"/>
</dbReference>
<evidence type="ECO:0000259" key="14">
    <source>
        <dbReference type="PROSITE" id="PS50110"/>
    </source>
</evidence>
<dbReference type="InterPro" id="IPR004358">
    <property type="entry name" value="Sig_transdc_His_kin-like_C"/>
</dbReference>
<dbReference type="Pfam" id="PF08269">
    <property type="entry name" value="dCache_2"/>
    <property type="match status" value="1"/>
</dbReference>
<keyword evidence="9" id="KW-1133">Transmembrane helix</keyword>
<evidence type="ECO:0000256" key="6">
    <source>
        <dbReference type="ARBA" id="ARBA00022679"/>
    </source>
</evidence>
<accession>A0ABQ0AAI1</accession>
<dbReference type="CDD" id="cd00082">
    <property type="entry name" value="HisKA"/>
    <property type="match status" value="1"/>
</dbReference>
<dbReference type="InterPro" id="IPR004010">
    <property type="entry name" value="Double_Cache_2"/>
</dbReference>
<dbReference type="SMART" id="SM00304">
    <property type="entry name" value="HAMP"/>
    <property type="match status" value="1"/>
</dbReference>
<keyword evidence="8" id="KW-0418">Kinase</keyword>
<dbReference type="SMART" id="SM01049">
    <property type="entry name" value="Cache_2"/>
    <property type="match status" value="2"/>
</dbReference>
<evidence type="ECO:0000256" key="9">
    <source>
        <dbReference type="ARBA" id="ARBA00022989"/>
    </source>
</evidence>
<dbReference type="InterPro" id="IPR013656">
    <property type="entry name" value="PAS_4"/>
</dbReference>
<comment type="catalytic activity">
    <reaction evidence="1">
        <text>ATP + protein L-histidine = ADP + protein N-phospho-L-histidine.</text>
        <dbReference type="EC" id="2.7.13.3"/>
    </reaction>
</comment>
<keyword evidence="6" id="KW-0808">Transferase</keyword>
<evidence type="ECO:0000256" key="11">
    <source>
        <dbReference type="PROSITE-ProRule" id="PRU00169"/>
    </source>
</evidence>
<dbReference type="SMART" id="SM00448">
    <property type="entry name" value="REC"/>
    <property type="match status" value="1"/>
</dbReference>
<dbReference type="Pfam" id="PF02518">
    <property type="entry name" value="HATPase_c"/>
    <property type="match status" value="1"/>
</dbReference>
<evidence type="ECO:0000259" key="15">
    <source>
        <dbReference type="PROSITE" id="PS50112"/>
    </source>
</evidence>
<keyword evidence="5 11" id="KW-0597">Phosphoprotein</keyword>
<dbReference type="PROSITE" id="PS50109">
    <property type="entry name" value="HIS_KIN"/>
    <property type="match status" value="1"/>
</dbReference>
<dbReference type="SMART" id="SM00091">
    <property type="entry name" value="PAS"/>
    <property type="match status" value="1"/>
</dbReference>
<dbReference type="PROSITE" id="PS50112">
    <property type="entry name" value="PAS"/>
    <property type="match status" value="1"/>
</dbReference>
<evidence type="ECO:0000313" key="18">
    <source>
        <dbReference type="EMBL" id="GAA6168654.1"/>
    </source>
</evidence>
<dbReference type="SUPFAM" id="SSF55785">
    <property type="entry name" value="PYP-like sensor domain (PAS domain)"/>
    <property type="match status" value="1"/>
</dbReference>
<feature type="domain" description="HAMP" evidence="17">
    <location>
        <begin position="349"/>
        <end position="401"/>
    </location>
</feature>
<evidence type="ECO:0000256" key="8">
    <source>
        <dbReference type="ARBA" id="ARBA00022777"/>
    </source>
</evidence>
<dbReference type="SUPFAM" id="SSF158472">
    <property type="entry name" value="HAMP domain-like"/>
    <property type="match status" value="1"/>
</dbReference>
<feature type="domain" description="PAS" evidence="15">
    <location>
        <begin position="438"/>
        <end position="508"/>
    </location>
</feature>
<evidence type="ECO:0000256" key="12">
    <source>
        <dbReference type="SAM" id="Coils"/>
    </source>
</evidence>
<dbReference type="SUPFAM" id="SSF52172">
    <property type="entry name" value="CheY-like"/>
    <property type="match status" value="1"/>
</dbReference>
<dbReference type="NCBIfam" id="TIGR00229">
    <property type="entry name" value="sensory_box"/>
    <property type="match status" value="1"/>
</dbReference>
<keyword evidence="4" id="KW-1003">Cell membrane</keyword>
<comment type="subcellular location">
    <subcellularLocation>
        <location evidence="2">Cell membrane</location>
        <topology evidence="2">Multi-pass membrane protein</topology>
    </subcellularLocation>
</comment>
<dbReference type="Proteomes" id="UP001465153">
    <property type="component" value="Unassembled WGS sequence"/>
</dbReference>
<dbReference type="SUPFAM" id="SSF55874">
    <property type="entry name" value="ATPase domain of HSP90 chaperone/DNA topoisomerase II/histidine kinase"/>
    <property type="match status" value="1"/>
</dbReference>
<evidence type="ECO:0000256" key="10">
    <source>
        <dbReference type="ARBA" id="ARBA00023136"/>
    </source>
</evidence>
<dbReference type="SUPFAM" id="SSF47384">
    <property type="entry name" value="Homodimeric domain of signal transducing histidine kinase"/>
    <property type="match status" value="1"/>
</dbReference>
<evidence type="ECO:0000256" key="5">
    <source>
        <dbReference type="ARBA" id="ARBA00022553"/>
    </source>
</evidence>
<dbReference type="InterPro" id="IPR011006">
    <property type="entry name" value="CheY-like_superfamily"/>
</dbReference>
<keyword evidence="19" id="KW-1185">Reference proteome</keyword>
<dbReference type="Gene3D" id="3.40.50.2300">
    <property type="match status" value="1"/>
</dbReference>
<dbReference type="PROSITE" id="PS50113">
    <property type="entry name" value="PAC"/>
    <property type="match status" value="1"/>
</dbReference>
<dbReference type="Gene3D" id="6.10.340.10">
    <property type="match status" value="1"/>
</dbReference>
<gene>
    <name evidence="18" type="ORF">NBRC116591_24650</name>
</gene>
<feature type="modified residue" description="4-aspartylphosphate" evidence="11">
    <location>
        <position position="876"/>
    </location>
</feature>
<dbReference type="InterPro" id="IPR003661">
    <property type="entry name" value="HisK_dim/P_dom"/>
</dbReference>
<evidence type="ECO:0000259" key="13">
    <source>
        <dbReference type="PROSITE" id="PS50109"/>
    </source>
</evidence>
<feature type="domain" description="Histidine kinase" evidence="13">
    <location>
        <begin position="574"/>
        <end position="802"/>
    </location>
</feature>
<dbReference type="Pfam" id="PF08448">
    <property type="entry name" value="PAS_4"/>
    <property type="match status" value="1"/>
</dbReference>
<dbReference type="Gene3D" id="3.30.565.10">
    <property type="entry name" value="Histidine kinase-like ATPase, C-terminal domain"/>
    <property type="match status" value="1"/>
</dbReference>
<evidence type="ECO:0000256" key="4">
    <source>
        <dbReference type="ARBA" id="ARBA00022475"/>
    </source>
</evidence>
<feature type="domain" description="Response regulatory" evidence="14">
    <location>
        <begin position="826"/>
        <end position="938"/>
    </location>
</feature>
<feature type="domain" description="PAC" evidence="16">
    <location>
        <begin position="505"/>
        <end position="561"/>
    </location>
</feature>
<dbReference type="InterPro" id="IPR000014">
    <property type="entry name" value="PAS"/>
</dbReference>
<evidence type="ECO:0000313" key="19">
    <source>
        <dbReference type="Proteomes" id="UP001465153"/>
    </source>
</evidence>
<dbReference type="InterPro" id="IPR035965">
    <property type="entry name" value="PAS-like_dom_sf"/>
</dbReference>
<dbReference type="Gene3D" id="1.10.287.130">
    <property type="match status" value="1"/>
</dbReference>
<keyword evidence="10" id="KW-0472">Membrane</keyword>
<dbReference type="PRINTS" id="PR00344">
    <property type="entry name" value="BCTRLSENSOR"/>
</dbReference>
<proteinExistence type="predicted"/>
<evidence type="ECO:0000256" key="7">
    <source>
        <dbReference type="ARBA" id="ARBA00022692"/>
    </source>
</evidence>
<dbReference type="InterPro" id="IPR005467">
    <property type="entry name" value="His_kinase_dom"/>
</dbReference>
<dbReference type="CDD" id="cd06225">
    <property type="entry name" value="HAMP"/>
    <property type="match status" value="1"/>
</dbReference>
<dbReference type="PROSITE" id="PS50110">
    <property type="entry name" value="RESPONSE_REGULATORY"/>
    <property type="match status" value="1"/>
</dbReference>
<dbReference type="Gene3D" id="3.30.450.20">
    <property type="entry name" value="PAS domain"/>
    <property type="match status" value="3"/>
</dbReference>
<protein>
    <recommendedName>
        <fullName evidence="3">histidine kinase</fullName>
        <ecNumber evidence="3">2.7.13.3</ecNumber>
    </recommendedName>
</protein>
<reference evidence="18 19" key="1">
    <citation type="submission" date="2024-04" db="EMBL/GenBank/DDBJ databases">
        <title>Draft genome sequence of Sessilibacter corallicola NBRC 116591.</title>
        <authorList>
            <person name="Miyakawa T."/>
            <person name="Kusuya Y."/>
            <person name="Miura T."/>
        </authorList>
    </citation>
    <scope>NUCLEOTIDE SEQUENCE [LARGE SCALE GENOMIC DNA]</scope>
    <source>
        <strain evidence="18 19">KU-00831-HH</strain>
    </source>
</reference>
<feature type="coiled-coil region" evidence="12">
    <location>
        <begin position="393"/>
        <end position="441"/>
    </location>
</feature>
<dbReference type="InterPro" id="IPR033480">
    <property type="entry name" value="sCache_2"/>
</dbReference>
<sequence length="950" mass="106881">MLMVLIGSIFGSIYWFTVPLIKDNVFSLELHANRQVLNIVYDLANRMYASTETYVDTTLKSHEQRLGSILNVTENFIETTLDKGRKQGIPEEQIWATIFSELRQFNFGNNDYLWIADYNAQLISHPSDRFHQRDMSDFSDPTGTRIIPDIIQSVKGQGEGFYKYKWSRLDSTDVIDKYSYVRNYPEWNFVIGAGVYIEDIEQEVEAQKQQAILEINKALENVTIAQNGYLFVFDAAGNMLFHPNPNIHGINFKRLLNPVTQNPIYLDLIQAADSGEELYYKWDRPDDQGQYIYEKLSLVRHLSGFDWYISSSVYLDDLKASSVQLSQRIMAMGLLGLIAAIGAAFLFAEWLTTPIKKLSLTAYKISRGNLSAKTGINRNDEIGSLAESFDLMVDRLKDNIDTLNVRVKSRTRELSESNVQLLQAVDSLEKTQTELKIVERRQRMILDALPAQIAYFDSQLNIVFANEKYREVFHQSEGDIQGKALVDVLGQEMYQTICPYIDQAKKGEHPVYEYRLQYQGKEIITRRTLIPFLDDKNEVNGFLTLSIDITHEREAERRMAEASKMKAVGQMSGGLAHDFNNLLSIILGNLMQLQNHYSMDGGQLAYLTPAIRATRRGADMTKRLLAFARKQPLQPSSVKPETLIGELIDLLVAPLPENIRLHTQIHSNVPNVYVDAAQLEDALVNLVLNSADAMPSGGELRLLVTSIQADSTCILKATFDETVEPGTYVMISVLDEGTGFSEEALSKAYEPFFTTKSVGAGSGLGLSMVYGFVKQSKGYLRIQNRHDNSLGARVDLLLPITTDHTDRKAITESVDNTLTHSSDTNLVLLVEDNADLRKLVRQQLMDSDYSVIEAGNGDEALAMLTGLEQLAGVVSDVVMPGETDGYQVASAVNVCHPQAFIILMTGYTESEPPVDFNISLLHKPFDPQALRRVLPNRMNKNNNGVVYERI</sequence>
<dbReference type="SMART" id="SM00388">
    <property type="entry name" value="HisKA"/>
    <property type="match status" value="1"/>
</dbReference>
<dbReference type="EMBL" id="BAABWN010000007">
    <property type="protein sequence ID" value="GAA6168654.1"/>
    <property type="molecule type" value="Genomic_DNA"/>
</dbReference>
<dbReference type="InterPro" id="IPR036097">
    <property type="entry name" value="HisK_dim/P_sf"/>
</dbReference>
<dbReference type="SMART" id="SM00387">
    <property type="entry name" value="HATPase_c"/>
    <property type="match status" value="1"/>
</dbReference>
<name>A0ABQ0AAI1_9GAMM</name>
<evidence type="ECO:0000259" key="17">
    <source>
        <dbReference type="PROSITE" id="PS50885"/>
    </source>
</evidence>
<dbReference type="RefSeq" id="WP_353303387.1">
    <property type="nucleotide sequence ID" value="NZ_BAABWN010000007.1"/>
</dbReference>
<comment type="caution">
    <text evidence="18">The sequence shown here is derived from an EMBL/GenBank/DDBJ whole genome shotgun (WGS) entry which is preliminary data.</text>
</comment>
<dbReference type="Pfam" id="PF00672">
    <property type="entry name" value="HAMP"/>
    <property type="match status" value="1"/>
</dbReference>
<dbReference type="CDD" id="cd00130">
    <property type="entry name" value="PAS"/>
    <property type="match status" value="1"/>
</dbReference>
<keyword evidence="7" id="KW-0812">Transmembrane</keyword>
<evidence type="ECO:0000259" key="16">
    <source>
        <dbReference type="PROSITE" id="PS50113"/>
    </source>
</evidence>
<organism evidence="18 19">
    <name type="scientific">Sessilibacter corallicola</name>
    <dbReference type="NCBI Taxonomy" id="2904075"/>
    <lineage>
        <taxon>Bacteria</taxon>
        <taxon>Pseudomonadati</taxon>
        <taxon>Pseudomonadota</taxon>
        <taxon>Gammaproteobacteria</taxon>
        <taxon>Cellvibrionales</taxon>
        <taxon>Cellvibrionaceae</taxon>
        <taxon>Sessilibacter</taxon>
    </lineage>
</organism>
<keyword evidence="12" id="KW-0175">Coiled coil</keyword>
<dbReference type="InterPro" id="IPR000700">
    <property type="entry name" value="PAS-assoc_C"/>
</dbReference>
<evidence type="ECO:0000256" key="1">
    <source>
        <dbReference type="ARBA" id="ARBA00000085"/>
    </source>
</evidence>
<dbReference type="InterPro" id="IPR001789">
    <property type="entry name" value="Sig_transdc_resp-reg_receiver"/>
</dbReference>
<dbReference type="PANTHER" id="PTHR43065">
    <property type="entry name" value="SENSOR HISTIDINE KINASE"/>
    <property type="match status" value="1"/>
</dbReference>
<evidence type="ECO:0000256" key="2">
    <source>
        <dbReference type="ARBA" id="ARBA00004651"/>
    </source>
</evidence>
<dbReference type="InterPro" id="IPR003660">
    <property type="entry name" value="HAMP_dom"/>
</dbReference>
<dbReference type="InterPro" id="IPR003594">
    <property type="entry name" value="HATPase_dom"/>
</dbReference>
<evidence type="ECO:0000256" key="3">
    <source>
        <dbReference type="ARBA" id="ARBA00012438"/>
    </source>
</evidence>
<dbReference type="EC" id="2.7.13.3" evidence="3"/>
<dbReference type="InterPro" id="IPR036890">
    <property type="entry name" value="HATPase_C_sf"/>
</dbReference>
<dbReference type="PANTHER" id="PTHR43065:SF42">
    <property type="entry name" value="TWO-COMPONENT SENSOR PPRA"/>
    <property type="match status" value="1"/>
</dbReference>
<dbReference type="Pfam" id="PF00072">
    <property type="entry name" value="Response_reg"/>
    <property type="match status" value="1"/>
</dbReference>